<evidence type="ECO:0000256" key="6">
    <source>
        <dbReference type="ARBA" id="ARBA00022737"/>
    </source>
</evidence>
<dbReference type="PANTHER" id="PTHR24365:SF541">
    <property type="entry name" value="PROTEIN TOLL-RELATED"/>
    <property type="match status" value="1"/>
</dbReference>
<evidence type="ECO:0000256" key="10">
    <source>
        <dbReference type="ARBA" id="ARBA00023180"/>
    </source>
</evidence>
<evidence type="ECO:0000256" key="3">
    <source>
        <dbReference type="ARBA" id="ARBA00022614"/>
    </source>
</evidence>
<evidence type="ECO:0000259" key="12">
    <source>
        <dbReference type="PROSITE" id="PS50104"/>
    </source>
</evidence>
<evidence type="ECO:0000313" key="14">
    <source>
        <dbReference type="Proteomes" id="UP000596742"/>
    </source>
</evidence>
<organism evidence="13 14">
    <name type="scientific">Mytilus galloprovincialis</name>
    <name type="common">Mediterranean mussel</name>
    <dbReference type="NCBI Taxonomy" id="29158"/>
    <lineage>
        <taxon>Eukaryota</taxon>
        <taxon>Metazoa</taxon>
        <taxon>Spiralia</taxon>
        <taxon>Lophotrochozoa</taxon>
        <taxon>Mollusca</taxon>
        <taxon>Bivalvia</taxon>
        <taxon>Autobranchia</taxon>
        <taxon>Pteriomorphia</taxon>
        <taxon>Mytilida</taxon>
        <taxon>Mytiloidea</taxon>
        <taxon>Mytilidae</taxon>
        <taxon>Mytilinae</taxon>
        <taxon>Mytilus</taxon>
    </lineage>
</organism>
<gene>
    <name evidence="13" type="ORF">MGAL_10B089102</name>
</gene>
<dbReference type="PANTHER" id="PTHR24365">
    <property type="entry name" value="TOLL-LIKE RECEPTOR"/>
    <property type="match status" value="1"/>
</dbReference>
<dbReference type="AlphaFoldDB" id="A0A8B6G5Y0"/>
<name>A0A8B6G5Y0_MYTGA</name>
<evidence type="ECO:0000256" key="7">
    <source>
        <dbReference type="ARBA" id="ARBA00022989"/>
    </source>
</evidence>
<keyword evidence="4 11" id="KW-0812">Transmembrane</keyword>
<dbReference type="Gene3D" id="3.80.10.10">
    <property type="entry name" value="Ribonuclease Inhibitor"/>
    <property type="match status" value="3"/>
</dbReference>
<evidence type="ECO:0000256" key="5">
    <source>
        <dbReference type="ARBA" id="ARBA00022729"/>
    </source>
</evidence>
<dbReference type="PROSITE" id="PS50104">
    <property type="entry name" value="TIR"/>
    <property type="match status" value="1"/>
</dbReference>
<proteinExistence type="inferred from homology"/>
<keyword evidence="7 11" id="KW-1133">Transmembrane helix</keyword>
<dbReference type="Pfam" id="PF13855">
    <property type="entry name" value="LRR_8"/>
    <property type="match status" value="2"/>
</dbReference>
<comment type="subcellular location">
    <subcellularLocation>
        <location evidence="1">Membrane</location>
        <topology evidence="1">Single-pass membrane protein</topology>
    </subcellularLocation>
</comment>
<dbReference type="InterPro" id="IPR003591">
    <property type="entry name" value="Leu-rich_rpt_typical-subtyp"/>
</dbReference>
<dbReference type="InterPro" id="IPR000157">
    <property type="entry name" value="TIR_dom"/>
</dbReference>
<dbReference type="SMART" id="SM00255">
    <property type="entry name" value="TIR"/>
    <property type="match status" value="1"/>
</dbReference>
<sequence>MEFLKLYIFCFIWYNYIQVRTEKSDVPCLKKFCSCSRKHSRARCNRLMYIPRVPSYVVILKMENNFLSHISMDTFRNVSNNNLTGLTFINNSIEVLTVDAFKEMNNLRHLKISHETFLNISSLKMSFKNLNKVRMQTMYFINNGWTMLPLDFLSDFRNHTLEKLSFGDNILKNFNSSQLSEFSELHTLSVERNELAFLNARGLHSVINLVLISNNIFEIPNFCADKTGRSLVPKLSRLDMTDNAIRKLHPESFVCLENLHQLILDENRILVLENEIFYRLTNLETLSINRMYNLSKIKSTAFRCPSLKALKFVQNNFNFESSKTKKTFSYNPSELFKYVPILKELDLSNNYMTNDPVVFRKIFYPLSNLTEVRLQASFIKKLPERLFQRMPFLNTLHLRGNRITYWNRNVFENLTSLRNLYMNGNHIRVINESSFPIQLLQSLDSFDISQNKFWCTCAQKWFVDYVRSSNISKILKHWPKFYRCEYPEDKKYFLLVDYKPTDADCLTWSPICTIIIVIVSIVLVLLVLMFYCHANIRNLIYLFRVTKRERKGYIRVNSSTSFEFDAFIIYSDLDMQWVHSELLKHLEEKDLKVCIHQRDFDAGERIIDNITKYGGKSWKIVVVISNNLTEGLGFQWELEFIQERRQRHEKDALVLIMYSQIDSSHMTNSIKSLLDTTPHLRYKKGLGEDLFWSAFTKAVGKPFEDPPKTTP</sequence>
<keyword evidence="5" id="KW-0732">Signal</keyword>
<dbReference type="InterPro" id="IPR001611">
    <property type="entry name" value="Leu-rich_rpt"/>
</dbReference>
<dbReference type="Proteomes" id="UP000596742">
    <property type="component" value="Unassembled WGS sequence"/>
</dbReference>
<evidence type="ECO:0000313" key="13">
    <source>
        <dbReference type="EMBL" id="VDI59114.1"/>
    </source>
</evidence>
<keyword evidence="14" id="KW-1185">Reference proteome</keyword>
<keyword evidence="3" id="KW-0433">Leucine-rich repeat</keyword>
<dbReference type="InterPro" id="IPR032675">
    <property type="entry name" value="LRR_dom_sf"/>
</dbReference>
<dbReference type="EMBL" id="UYJE01007913">
    <property type="protein sequence ID" value="VDI59114.1"/>
    <property type="molecule type" value="Genomic_DNA"/>
</dbReference>
<feature type="transmembrane region" description="Helical" evidence="11">
    <location>
        <begin position="508"/>
        <end position="531"/>
    </location>
</feature>
<dbReference type="SUPFAM" id="SSF52200">
    <property type="entry name" value="Toll/Interleukin receptor TIR domain"/>
    <property type="match status" value="1"/>
</dbReference>
<evidence type="ECO:0000256" key="4">
    <source>
        <dbReference type="ARBA" id="ARBA00022692"/>
    </source>
</evidence>
<reference evidence="13" key="1">
    <citation type="submission" date="2018-11" db="EMBL/GenBank/DDBJ databases">
        <authorList>
            <person name="Alioto T."/>
            <person name="Alioto T."/>
        </authorList>
    </citation>
    <scope>NUCLEOTIDE SEQUENCE</scope>
</reference>
<dbReference type="Pfam" id="PF01582">
    <property type="entry name" value="TIR"/>
    <property type="match status" value="1"/>
</dbReference>
<evidence type="ECO:0000256" key="8">
    <source>
        <dbReference type="ARBA" id="ARBA00023136"/>
    </source>
</evidence>
<dbReference type="GO" id="GO:0007165">
    <property type="term" value="P:signal transduction"/>
    <property type="evidence" value="ECO:0007669"/>
    <property type="project" value="InterPro"/>
</dbReference>
<keyword evidence="9 13" id="KW-0675">Receptor</keyword>
<comment type="caution">
    <text evidence="13">The sequence shown here is derived from an EMBL/GenBank/DDBJ whole genome shotgun (WGS) entry which is preliminary data.</text>
</comment>
<evidence type="ECO:0000256" key="11">
    <source>
        <dbReference type="SAM" id="Phobius"/>
    </source>
</evidence>
<dbReference type="GO" id="GO:0005886">
    <property type="term" value="C:plasma membrane"/>
    <property type="evidence" value="ECO:0007669"/>
    <property type="project" value="TreeGrafter"/>
</dbReference>
<keyword evidence="6" id="KW-0677">Repeat</keyword>
<dbReference type="SMART" id="SM00369">
    <property type="entry name" value="LRR_TYP"/>
    <property type="match status" value="6"/>
</dbReference>
<keyword evidence="10" id="KW-0325">Glycoprotein</keyword>
<dbReference type="InterPro" id="IPR035897">
    <property type="entry name" value="Toll_tir_struct_dom_sf"/>
</dbReference>
<dbReference type="Gene3D" id="3.40.50.10140">
    <property type="entry name" value="Toll/interleukin-1 receptor homology (TIR) domain"/>
    <property type="match status" value="1"/>
</dbReference>
<evidence type="ECO:0000256" key="2">
    <source>
        <dbReference type="ARBA" id="ARBA00009634"/>
    </source>
</evidence>
<keyword evidence="8 11" id="KW-0472">Membrane</keyword>
<feature type="domain" description="TIR" evidence="12">
    <location>
        <begin position="562"/>
        <end position="703"/>
    </location>
</feature>
<accession>A0A8B6G5Y0</accession>
<dbReference type="GO" id="GO:0038023">
    <property type="term" value="F:signaling receptor activity"/>
    <property type="evidence" value="ECO:0007669"/>
    <property type="project" value="TreeGrafter"/>
</dbReference>
<evidence type="ECO:0000256" key="9">
    <source>
        <dbReference type="ARBA" id="ARBA00023170"/>
    </source>
</evidence>
<dbReference type="SUPFAM" id="SSF52058">
    <property type="entry name" value="L domain-like"/>
    <property type="match status" value="2"/>
</dbReference>
<dbReference type="OrthoDB" id="1526598at2759"/>
<comment type="similarity">
    <text evidence="2">Belongs to the Toll-like receptor family.</text>
</comment>
<evidence type="ECO:0000256" key="1">
    <source>
        <dbReference type="ARBA" id="ARBA00004167"/>
    </source>
</evidence>
<protein>
    <submittedName>
        <fullName evidence="13">Toll-like receptor 13</fullName>
    </submittedName>
</protein>